<dbReference type="AlphaFoldDB" id="A0A151UBB0"/>
<evidence type="ECO:0000259" key="1">
    <source>
        <dbReference type="Pfam" id="PF03732"/>
    </source>
</evidence>
<protein>
    <recommendedName>
        <fullName evidence="1">Retrotransposon gag domain-containing protein</fullName>
    </recommendedName>
</protein>
<evidence type="ECO:0000313" key="3">
    <source>
        <dbReference type="Proteomes" id="UP000075243"/>
    </source>
</evidence>
<gene>
    <name evidence="2" type="ORF">KK1_020816</name>
</gene>
<organism evidence="2 3">
    <name type="scientific">Cajanus cajan</name>
    <name type="common">Pigeon pea</name>
    <name type="synonym">Cajanus indicus</name>
    <dbReference type="NCBI Taxonomy" id="3821"/>
    <lineage>
        <taxon>Eukaryota</taxon>
        <taxon>Viridiplantae</taxon>
        <taxon>Streptophyta</taxon>
        <taxon>Embryophyta</taxon>
        <taxon>Tracheophyta</taxon>
        <taxon>Spermatophyta</taxon>
        <taxon>Magnoliopsida</taxon>
        <taxon>eudicotyledons</taxon>
        <taxon>Gunneridae</taxon>
        <taxon>Pentapetalae</taxon>
        <taxon>rosids</taxon>
        <taxon>fabids</taxon>
        <taxon>Fabales</taxon>
        <taxon>Fabaceae</taxon>
        <taxon>Papilionoideae</taxon>
        <taxon>50 kb inversion clade</taxon>
        <taxon>NPAAA clade</taxon>
        <taxon>indigoferoid/millettioid clade</taxon>
        <taxon>Phaseoleae</taxon>
        <taxon>Cajanus</taxon>
    </lineage>
</organism>
<dbReference type="Pfam" id="PF03732">
    <property type="entry name" value="Retrotrans_gag"/>
    <property type="match status" value="1"/>
</dbReference>
<feature type="domain" description="Retrotransposon gag" evidence="1">
    <location>
        <begin position="20"/>
        <end position="87"/>
    </location>
</feature>
<proteinExistence type="predicted"/>
<dbReference type="InterPro" id="IPR005162">
    <property type="entry name" value="Retrotrans_gag_dom"/>
</dbReference>
<name>A0A151UBB0_CAJCA</name>
<keyword evidence="3" id="KW-1185">Reference proteome</keyword>
<dbReference type="PANTHER" id="PTHR33223:SF11">
    <property type="entry name" value="ELEMENT PROTEIN, PUTATIVE-RELATED"/>
    <property type="match status" value="1"/>
</dbReference>
<evidence type="ECO:0000313" key="2">
    <source>
        <dbReference type="EMBL" id="KYP76569.1"/>
    </source>
</evidence>
<dbReference type="EMBL" id="CM003603">
    <property type="protein sequence ID" value="KYP76569.1"/>
    <property type="molecule type" value="Genomic_DNA"/>
</dbReference>
<accession>A0A151UBB0</accession>
<dbReference type="Proteomes" id="UP000075243">
    <property type="component" value="Chromosome 1"/>
</dbReference>
<reference evidence="2 3" key="1">
    <citation type="journal article" date="2012" name="Nat. Biotechnol.">
        <title>Draft genome sequence of pigeonpea (Cajanus cajan), an orphan legume crop of resource-poor farmers.</title>
        <authorList>
            <person name="Varshney R.K."/>
            <person name="Chen W."/>
            <person name="Li Y."/>
            <person name="Bharti A.K."/>
            <person name="Saxena R.K."/>
            <person name="Schlueter J.A."/>
            <person name="Donoghue M.T."/>
            <person name="Azam S."/>
            <person name="Fan G."/>
            <person name="Whaley A.M."/>
            <person name="Farmer A.D."/>
            <person name="Sheridan J."/>
            <person name="Iwata A."/>
            <person name="Tuteja R."/>
            <person name="Penmetsa R.V."/>
            <person name="Wu W."/>
            <person name="Upadhyaya H.D."/>
            <person name="Yang S.P."/>
            <person name="Shah T."/>
            <person name="Saxena K.B."/>
            <person name="Michael T."/>
            <person name="McCombie W.R."/>
            <person name="Yang B."/>
            <person name="Zhang G."/>
            <person name="Yang H."/>
            <person name="Wang J."/>
            <person name="Spillane C."/>
            <person name="Cook D.R."/>
            <person name="May G.D."/>
            <person name="Xu X."/>
            <person name="Jackson S.A."/>
        </authorList>
    </citation>
    <scope>NUCLEOTIDE SEQUENCE [LARGE SCALE GENOMIC DNA]</scope>
    <source>
        <strain evidence="3">cv. Asha</strain>
    </source>
</reference>
<dbReference type="PANTHER" id="PTHR33223">
    <property type="entry name" value="CCHC-TYPE DOMAIN-CONTAINING PROTEIN"/>
    <property type="match status" value="1"/>
</dbReference>
<dbReference type="Gramene" id="C.cajan_20215.t">
    <property type="protein sequence ID" value="C.cajan_20215.t.cds1"/>
    <property type="gene ID" value="C.cajan_20215"/>
</dbReference>
<sequence length="89" mass="10518">MICNSIRYQGVPGHTIKLTIFPFSLSKSASYWLKSFPTNSFTTWDDLANNFLEKYFPLEKIKYYKMTINNFQQEADESLSKAWDRTRTC</sequence>